<dbReference type="EMBL" id="BAAASJ010000039">
    <property type="protein sequence ID" value="GAA2640603.1"/>
    <property type="molecule type" value="Genomic_DNA"/>
</dbReference>
<proteinExistence type="predicted"/>
<sequence length="357" mass="36472">MADEQYKWLDRSTAERLLRGEPLETVDADKRDQADRIVRALGALTAEPPLSSAELPGEANAMAAFRKAQAGRDGEHASLGHRGHSHTATSADVGLVRIGRALAGRRGPSRVARRPVRYGLAATLAAGMLGGAAMVTTAGVLPFTDDDPEPGATVTAPATPKRPLITPSPGGTRGGAPDVPNRDGDTGGPTGDGSPSAPGAGDDARKETPGSTPPGPGAGGAGNEARSAEWWKKVTAACRDVRDGKKLDPDRRRSLEEAASGPERVRQYCTNLLAQSQDRDNAAPEGNGQGNGDSDDADDSDDGADKGGGKNGKGGKGKGGKGKDDEPGEITPTTDFQRAATTTDVQHAAPALTTASA</sequence>
<feature type="compositionally biased region" description="Acidic residues" evidence="1">
    <location>
        <begin position="293"/>
        <end position="302"/>
    </location>
</feature>
<feature type="transmembrane region" description="Helical" evidence="2">
    <location>
        <begin position="118"/>
        <end position="141"/>
    </location>
</feature>
<keyword evidence="2" id="KW-1133">Transmembrane helix</keyword>
<accession>A0ABN3R3D7</accession>
<name>A0ABN3R3D7_9ACTN</name>
<protein>
    <recommendedName>
        <fullName evidence="5">Extensin</fullName>
    </recommendedName>
</protein>
<evidence type="ECO:0000256" key="1">
    <source>
        <dbReference type="SAM" id="MobiDB-lite"/>
    </source>
</evidence>
<keyword evidence="2" id="KW-0812">Transmembrane</keyword>
<organism evidence="3 4">
    <name type="scientific">Streptomyces vastus</name>
    <dbReference type="NCBI Taxonomy" id="285451"/>
    <lineage>
        <taxon>Bacteria</taxon>
        <taxon>Bacillati</taxon>
        <taxon>Actinomycetota</taxon>
        <taxon>Actinomycetes</taxon>
        <taxon>Kitasatosporales</taxon>
        <taxon>Streptomycetaceae</taxon>
        <taxon>Streptomyces</taxon>
    </lineage>
</organism>
<evidence type="ECO:0000256" key="2">
    <source>
        <dbReference type="SAM" id="Phobius"/>
    </source>
</evidence>
<feature type="compositionally biased region" description="Basic and acidic residues" evidence="1">
    <location>
        <begin position="239"/>
        <end position="256"/>
    </location>
</feature>
<gene>
    <name evidence="3" type="ORF">GCM10010307_41120</name>
</gene>
<dbReference type="RefSeq" id="WP_344391803.1">
    <property type="nucleotide sequence ID" value="NZ_BAAASJ010000039.1"/>
</dbReference>
<evidence type="ECO:0000313" key="3">
    <source>
        <dbReference type="EMBL" id="GAA2640603.1"/>
    </source>
</evidence>
<evidence type="ECO:0008006" key="5">
    <source>
        <dbReference type="Google" id="ProtNLM"/>
    </source>
</evidence>
<keyword evidence="4" id="KW-1185">Reference proteome</keyword>
<feature type="region of interest" description="Disordered" evidence="1">
    <location>
        <begin position="144"/>
        <end position="357"/>
    </location>
</feature>
<feature type="compositionally biased region" description="Polar residues" evidence="1">
    <location>
        <begin position="331"/>
        <end position="345"/>
    </location>
</feature>
<reference evidence="3 4" key="1">
    <citation type="journal article" date="2019" name="Int. J. Syst. Evol. Microbiol.">
        <title>The Global Catalogue of Microorganisms (GCM) 10K type strain sequencing project: providing services to taxonomists for standard genome sequencing and annotation.</title>
        <authorList>
            <consortium name="The Broad Institute Genomics Platform"/>
            <consortium name="The Broad Institute Genome Sequencing Center for Infectious Disease"/>
            <person name="Wu L."/>
            <person name="Ma J."/>
        </authorList>
    </citation>
    <scope>NUCLEOTIDE SEQUENCE [LARGE SCALE GENOMIC DNA]</scope>
    <source>
        <strain evidence="3 4">JCM 4524</strain>
    </source>
</reference>
<comment type="caution">
    <text evidence="3">The sequence shown here is derived from an EMBL/GenBank/DDBJ whole genome shotgun (WGS) entry which is preliminary data.</text>
</comment>
<dbReference type="Proteomes" id="UP001500151">
    <property type="component" value="Unassembled WGS sequence"/>
</dbReference>
<evidence type="ECO:0000313" key="4">
    <source>
        <dbReference type="Proteomes" id="UP001500151"/>
    </source>
</evidence>
<keyword evidence="2" id="KW-0472">Membrane</keyword>
<feature type="compositionally biased region" description="Low complexity" evidence="1">
    <location>
        <begin position="192"/>
        <end position="201"/>
    </location>
</feature>